<organism evidence="9 10">
    <name type="scientific">Microbacterium marinilacus</name>
    <dbReference type="NCBI Taxonomy" id="415209"/>
    <lineage>
        <taxon>Bacteria</taxon>
        <taxon>Bacillati</taxon>
        <taxon>Actinomycetota</taxon>
        <taxon>Actinomycetes</taxon>
        <taxon>Micrococcales</taxon>
        <taxon>Microbacteriaceae</taxon>
        <taxon>Microbacterium</taxon>
    </lineage>
</organism>
<feature type="transmembrane region" description="Helical" evidence="8">
    <location>
        <begin position="260"/>
        <end position="285"/>
    </location>
</feature>
<evidence type="ECO:0000256" key="4">
    <source>
        <dbReference type="ARBA" id="ARBA00022475"/>
    </source>
</evidence>
<feature type="transmembrane region" description="Helical" evidence="8">
    <location>
        <begin position="297"/>
        <end position="316"/>
    </location>
</feature>
<protein>
    <submittedName>
        <fullName evidence="9">Iron chelate uptake ABC transporter family permease subunit</fullName>
    </submittedName>
</protein>
<dbReference type="InterPro" id="IPR000522">
    <property type="entry name" value="ABC_transptr_permease_BtuC"/>
</dbReference>
<feature type="transmembrane region" description="Helical" evidence="8">
    <location>
        <begin position="166"/>
        <end position="188"/>
    </location>
</feature>
<dbReference type="CDD" id="cd06550">
    <property type="entry name" value="TM_ABC_iron-siderophores_like"/>
    <property type="match status" value="1"/>
</dbReference>
<keyword evidence="3" id="KW-0813">Transport</keyword>
<evidence type="ECO:0000256" key="3">
    <source>
        <dbReference type="ARBA" id="ARBA00022448"/>
    </source>
</evidence>
<dbReference type="Pfam" id="PF01032">
    <property type="entry name" value="FecCD"/>
    <property type="match status" value="1"/>
</dbReference>
<feature type="transmembrane region" description="Helical" evidence="8">
    <location>
        <begin position="21"/>
        <end position="44"/>
    </location>
</feature>
<dbReference type="InterPro" id="IPR037294">
    <property type="entry name" value="ABC_BtuC-like"/>
</dbReference>
<dbReference type="Proteomes" id="UP001410795">
    <property type="component" value="Unassembled WGS sequence"/>
</dbReference>
<keyword evidence="10" id="KW-1185">Reference proteome</keyword>
<feature type="transmembrane region" description="Helical" evidence="8">
    <location>
        <begin position="81"/>
        <end position="102"/>
    </location>
</feature>
<sequence length="352" mass="35728">MSATATSVVDTPSQPRGPRRWVWVGAGLLVLAVAVAGVLVGQVTVPLDEVGQVIAAHLFGAPPLAGRMAEQIVWDVRLPRVLGGIVVGIALAVTGVVIQAVVRNPLGDAYVIGVTPGASLGAVAAIVLLGVGSLGITAAAFAGAIAAFLVIIALARRGGGWAPGRVILSGVAIGYLLAAATYFLQIMATPTQLQRALFWTLGSVAGVGWDDLPLLTVITVLGCGWMLLRARWLDALAAGPELARSQGVPVGRFQLELMGIAALITACVVSVVGGIGFVGLVIPHAARFLVGAAHRRVLLASLLLGAAFLPAADILARTVLAPTELPIGIITAAVGAPLFIAQLARTDWGAPA</sequence>
<evidence type="ECO:0000256" key="5">
    <source>
        <dbReference type="ARBA" id="ARBA00022692"/>
    </source>
</evidence>
<keyword evidence="4" id="KW-1003">Cell membrane</keyword>
<evidence type="ECO:0000313" key="9">
    <source>
        <dbReference type="EMBL" id="GAA3661066.1"/>
    </source>
</evidence>
<dbReference type="SUPFAM" id="SSF81345">
    <property type="entry name" value="ABC transporter involved in vitamin B12 uptake, BtuC"/>
    <property type="match status" value="1"/>
</dbReference>
<comment type="subcellular location">
    <subcellularLocation>
        <location evidence="1">Cell membrane</location>
        <topology evidence="1">Multi-pass membrane protein</topology>
    </subcellularLocation>
</comment>
<dbReference type="PANTHER" id="PTHR30472">
    <property type="entry name" value="FERRIC ENTEROBACTIN TRANSPORT SYSTEM PERMEASE PROTEIN"/>
    <property type="match status" value="1"/>
</dbReference>
<evidence type="ECO:0000256" key="8">
    <source>
        <dbReference type="SAM" id="Phobius"/>
    </source>
</evidence>
<evidence type="ECO:0000256" key="7">
    <source>
        <dbReference type="ARBA" id="ARBA00023136"/>
    </source>
</evidence>
<dbReference type="PANTHER" id="PTHR30472:SF25">
    <property type="entry name" value="ABC TRANSPORTER PERMEASE PROTEIN MJ0876-RELATED"/>
    <property type="match status" value="1"/>
</dbReference>
<keyword evidence="5 8" id="KW-0812">Transmembrane</keyword>
<keyword evidence="6 8" id="KW-1133">Transmembrane helix</keyword>
<comment type="caution">
    <text evidence="9">The sequence shown here is derived from an EMBL/GenBank/DDBJ whole genome shotgun (WGS) entry which is preliminary data.</text>
</comment>
<comment type="similarity">
    <text evidence="2">Belongs to the binding-protein-dependent transport system permease family. FecCD subfamily.</text>
</comment>
<accession>A0ABP7BJJ1</accession>
<dbReference type="EMBL" id="BAAAYV010000011">
    <property type="protein sequence ID" value="GAA3661066.1"/>
    <property type="molecule type" value="Genomic_DNA"/>
</dbReference>
<evidence type="ECO:0000256" key="2">
    <source>
        <dbReference type="ARBA" id="ARBA00007935"/>
    </source>
</evidence>
<name>A0ABP7BJJ1_9MICO</name>
<dbReference type="RefSeq" id="WP_221856090.1">
    <property type="nucleotide sequence ID" value="NZ_BAAAYV010000011.1"/>
</dbReference>
<gene>
    <name evidence="9" type="ORF">GCM10022202_22760</name>
</gene>
<proteinExistence type="inferred from homology"/>
<keyword evidence="7 8" id="KW-0472">Membrane</keyword>
<feature type="transmembrane region" description="Helical" evidence="8">
    <location>
        <begin position="208"/>
        <end position="228"/>
    </location>
</feature>
<evidence type="ECO:0000256" key="6">
    <source>
        <dbReference type="ARBA" id="ARBA00022989"/>
    </source>
</evidence>
<reference evidence="10" key="1">
    <citation type="journal article" date="2019" name="Int. J. Syst. Evol. Microbiol.">
        <title>The Global Catalogue of Microorganisms (GCM) 10K type strain sequencing project: providing services to taxonomists for standard genome sequencing and annotation.</title>
        <authorList>
            <consortium name="The Broad Institute Genomics Platform"/>
            <consortium name="The Broad Institute Genome Sequencing Center for Infectious Disease"/>
            <person name="Wu L."/>
            <person name="Ma J."/>
        </authorList>
    </citation>
    <scope>NUCLEOTIDE SEQUENCE [LARGE SCALE GENOMIC DNA]</scope>
    <source>
        <strain evidence="10">JCM 16546</strain>
    </source>
</reference>
<evidence type="ECO:0000313" key="10">
    <source>
        <dbReference type="Proteomes" id="UP001410795"/>
    </source>
</evidence>
<evidence type="ECO:0000256" key="1">
    <source>
        <dbReference type="ARBA" id="ARBA00004651"/>
    </source>
</evidence>
<dbReference type="Gene3D" id="1.10.3470.10">
    <property type="entry name" value="ABC transporter involved in vitamin B12 uptake, BtuC"/>
    <property type="match status" value="1"/>
</dbReference>
<feature type="transmembrane region" description="Helical" evidence="8">
    <location>
        <begin position="325"/>
        <end position="344"/>
    </location>
</feature>
<feature type="transmembrane region" description="Helical" evidence="8">
    <location>
        <begin position="122"/>
        <end position="154"/>
    </location>
</feature>